<feature type="transmembrane region" description="Helical" evidence="1">
    <location>
        <begin position="216"/>
        <end position="234"/>
    </location>
</feature>
<name>A0A7R9L4N0_9ACAR</name>
<proteinExistence type="predicted"/>
<evidence type="ECO:0000313" key="4">
    <source>
        <dbReference type="Proteomes" id="UP000759131"/>
    </source>
</evidence>
<keyword evidence="1" id="KW-0472">Membrane</keyword>
<keyword evidence="1" id="KW-1133">Transmembrane helix</keyword>
<protein>
    <recommendedName>
        <fullName evidence="2">Acyltransferase 3 domain-containing protein</fullName>
    </recommendedName>
</protein>
<dbReference type="Proteomes" id="UP000759131">
    <property type="component" value="Unassembled WGS sequence"/>
</dbReference>
<organism evidence="3">
    <name type="scientific">Medioppia subpectinata</name>
    <dbReference type="NCBI Taxonomy" id="1979941"/>
    <lineage>
        <taxon>Eukaryota</taxon>
        <taxon>Metazoa</taxon>
        <taxon>Ecdysozoa</taxon>
        <taxon>Arthropoda</taxon>
        <taxon>Chelicerata</taxon>
        <taxon>Arachnida</taxon>
        <taxon>Acari</taxon>
        <taxon>Acariformes</taxon>
        <taxon>Sarcoptiformes</taxon>
        <taxon>Oribatida</taxon>
        <taxon>Brachypylina</taxon>
        <taxon>Oppioidea</taxon>
        <taxon>Oppiidae</taxon>
        <taxon>Medioppia</taxon>
    </lineage>
</organism>
<feature type="transmembrane region" description="Helical" evidence="1">
    <location>
        <begin position="291"/>
        <end position="311"/>
    </location>
</feature>
<keyword evidence="4" id="KW-1185">Reference proteome</keyword>
<dbReference type="PANTHER" id="PTHR11161">
    <property type="entry name" value="O-ACYLTRANSFERASE"/>
    <property type="match status" value="1"/>
</dbReference>
<dbReference type="EMBL" id="OC870512">
    <property type="protein sequence ID" value="CAD7635050.1"/>
    <property type="molecule type" value="Genomic_DNA"/>
</dbReference>
<dbReference type="Pfam" id="PF01757">
    <property type="entry name" value="Acyl_transf_3"/>
    <property type="match status" value="1"/>
</dbReference>
<feature type="domain" description="Acyltransferase 3" evidence="2">
    <location>
        <begin position="21"/>
        <end position="312"/>
    </location>
</feature>
<dbReference type="InterPro" id="IPR002656">
    <property type="entry name" value="Acyl_transf_3_dom"/>
</dbReference>
<evidence type="ECO:0000259" key="2">
    <source>
        <dbReference type="Pfam" id="PF01757"/>
    </source>
</evidence>
<gene>
    <name evidence="3" type="ORF">OSB1V03_LOCUS15442</name>
</gene>
<feature type="transmembrane region" description="Helical" evidence="1">
    <location>
        <begin position="246"/>
        <end position="271"/>
    </location>
</feature>
<dbReference type="EMBL" id="CAJPIZ010015937">
    <property type="protein sequence ID" value="CAG2115480.1"/>
    <property type="molecule type" value="Genomic_DNA"/>
</dbReference>
<dbReference type="InterPro" id="IPR052728">
    <property type="entry name" value="O2_lipid_transport_reg"/>
</dbReference>
<dbReference type="AlphaFoldDB" id="A0A7R9L4N0"/>
<dbReference type="OrthoDB" id="6408118at2759"/>
<keyword evidence="1" id="KW-0812">Transmembrane</keyword>
<reference evidence="3" key="1">
    <citation type="submission" date="2020-11" db="EMBL/GenBank/DDBJ databases">
        <authorList>
            <person name="Tran Van P."/>
        </authorList>
    </citation>
    <scope>NUCLEOTIDE SEQUENCE</scope>
</reference>
<dbReference type="PANTHER" id="PTHR11161:SF0">
    <property type="entry name" value="O-ACYLTRANSFERASE LIKE PROTEIN"/>
    <property type="match status" value="1"/>
</dbReference>
<feature type="non-terminal residue" evidence="3">
    <location>
        <position position="1"/>
    </location>
</feature>
<dbReference type="GO" id="GO:0016747">
    <property type="term" value="F:acyltransferase activity, transferring groups other than amino-acyl groups"/>
    <property type="evidence" value="ECO:0007669"/>
    <property type="project" value="InterPro"/>
</dbReference>
<evidence type="ECO:0000256" key="1">
    <source>
        <dbReference type="SAM" id="Phobius"/>
    </source>
</evidence>
<feature type="transmembrane region" description="Helical" evidence="1">
    <location>
        <begin position="153"/>
        <end position="174"/>
    </location>
</feature>
<sequence length="324" mass="37537">MFDNIFKTKHTLTDITSHPLLNAEYGIVTFLIISAILTIYISLSVTKGKPENFSLFLYIVLRLARLLPQLMIFILLTFLLPLLGSGPLWAEVVGSNVDKCQTNWWLNMLLIQNLYKSDQMCAVHTWYIALDFQYHVMTAIVVLVYLYNKKAGIILNTIIIVIFLIISSIMIYVYEVPPAIIHTSRTEHFEKYFGNLYHKLPPSYGVMKPTFNITKSSLTIIWIAILAAYCIPLWDKVYWSYGRPFSPAFATVFYTLCRVIWTVCTSLMIWLCISGKGGLINTFLSHRAFVPMARLTYSVYLCHAWLIWYFMGSRRHVMDTHMYN</sequence>
<feature type="transmembrane region" description="Helical" evidence="1">
    <location>
        <begin position="55"/>
        <end position="80"/>
    </location>
</feature>
<accession>A0A7R9L4N0</accession>
<feature type="transmembrane region" description="Helical" evidence="1">
    <location>
        <begin position="25"/>
        <end position="43"/>
    </location>
</feature>
<feature type="transmembrane region" description="Helical" evidence="1">
    <location>
        <begin position="126"/>
        <end position="146"/>
    </location>
</feature>
<evidence type="ECO:0000313" key="3">
    <source>
        <dbReference type="EMBL" id="CAD7635050.1"/>
    </source>
</evidence>